<evidence type="ECO:0000313" key="3">
    <source>
        <dbReference type="EMBL" id="MBB4135125.1"/>
    </source>
</evidence>
<sequence length="143" mass="15649">MSENDVKKPAKPRADLPTVEPGTAPYWEAAARGVLLVAECGDCGAIHHYPRPFCPSCWSENVSAIECSGHGTLYTYSTVYMNDLHPFKDRLPYVAAIIELAEGPRLMTNIEGCEPADLEVGMAVKADFRPISDDYTATVFRPA</sequence>
<comment type="caution">
    <text evidence="3">The sequence shown here is derived from an EMBL/GenBank/DDBJ whole genome shotgun (WGS) entry which is preliminary data.</text>
</comment>
<dbReference type="Pfam" id="PF01796">
    <property type="entry name" value="OB_ChsH2_C"/>
    <property type="match status" value="1"/>
</dbReference>
<evidence type="ECO:0008006" key="5">
    <source>
        <dbReference type="Google" id="ProtNLM"/>
    </source>
</evidence>
<name>A0A840EQL6_9ACTN</name>
<keyword evidence="4" id="KW-1185">Reference proteome</keyword>
<dbReference type="RefSeq" id="WP_183370217.1">
    <property type="nucleotide sequence ID" value="NZ_BAABHL010000076.1"/>
</dbReference>
<dbReference type="SUPFAM" id="SSF50249">
    <property type="entry name" value="Nucleic acid-binding proteins"/>
    <property type="match status" value="1"/>
</dbReference>
<dbReference type="InterPro" id="IPR012340">
    <property type="entry name" value="NA-bd_OB-fold"/>
</dbReference>
<gene>
    <name evidence="3" type="ORF">BKA16_001677</name>
</gene>
<accession>A0A840EQL6</accession>
<dbReference type="InterPro" id="IPR002878">
    <property type="entry name" value="ChsH2_C"/>
</dbReference>
<dbReference type="Gene3D" id="6.10.30.10">
    <property type="match status" value="1"/>
</dbReference>
<dbReference type="PANTHER" id="PTHR34075">
    <property type="entry name" value="BLR3430 PROTEIN"/>
    <property type="match status" value="1"/>
</dbReference>
<proteinExistence type="predicted"/>
<protein>
    <recommendedName>
        <fullName evidence="5">Zn-ribbon domain-containing OB-fold protein</fullName>
    </recommendedName>
</protein>
<dbReference type="EMBL" id="JACIFP010000001">
    <property type="protein sequence ID" value="MBB4135125.1"/>
    <property type="molecule type" value="Genomic_DNA"/>
</dbReference>
<dbReference type="InterPro" id="IPR022002">
    <property type="entry name" value="ChsH2_Znr"/>
</dbReference>
<feature type="domain" description="ChsH2 C-terminal OB-fold" evidence="1">
    <location>
        <begin position="66"/>
        <end position="129"/>
    </location>
</feature>
<evidence type="ECO:0000313" key="4">
    <source>
        <dbReference type="Proteomes" id="UP000551501"/>
    </source>
</evidence>
<dbReference type="Proteomes" id="UP000551501">
    <property type="component" value="Unassembled WGS sequence"/>
</dbReference>
<evidence type="ECO:0000259" key="1">
    <source>
        <dbReference type="Pfam" id="PF01796"/>
    </source>
</evidence>
<dbReference type="AlphaFoldDB" id="A0A840EQL6"/>
<feature type="domain" description="ChsH2 rubredoxin-like zinc ribbon" evidence="2">
    <location>
        <begin position="27"/>
        <end position="62"/>
    </location>
</feature>
<dbReference type="PANTHER" id="PTHR34075:SF5">
    <property type="entry name" value="BLR3430 PROTEIN"/>
    <property type="match status" value="1"/>
</dbReference>
<dbReference type="InterPro" id="IPR052513">
    <property type="entry name" value="Thioester_dehydratase-like"/>
</dbReference>
<organism evidence="3 4">
    <name type="scientific">Gordonia humi</name>
    <dbReference type="NCBI Taxonomy" id="686429"/>
    <lineage>
        <taxon>Bacteria</taxon>
        <taxon>Bacillati</taxon>
        <taxon>Actinomycetota</taxon>
        <taxon>Actinomycetes</taxon>
        <taxon>Mycobacteriales</taxon>
        <taxon>Gordoniaceae</taxon>
        <taxon>Gordonia</taxon>
    </lineage>
</organism>
<evidence type="ECO:0000259" key="2">
    <source>
        <dbReference type="Pfam" id="PF12172"/>
    </source>
</evidence>
<reference evidence="3 4" key="1">
    <citation type="submission" date="2020-08" db="EMBL/GenBank/DDBJ databases">
        <title>Sequencing the genomes of 1000 actinobacteria strains.</title>
        <authorList>
            <person name="Klenk H.-P."/>
        </authorList>
    </citation>
    <scope>NUCLEOTIDE SEQUENCE [LARGE SCALE GENOMIC DNA]</scope>
    <source>
        <strain evidence="3 4">DSM 45298</strain>
    </source>
</reference>
<dbReference type="Pfam" id="PF12172">
    <property type="entry name" value="zf-ChsH2"/>
    <property type="match status" value="1"/>
</dbReference>